<feature type="compositionally biased region" description="Acidic residues" evidence="11">
    <location>
        <begin position="4377"/>
        <end position="4389"/>
    </location>
</feature>
<feature type="compositionally biased region" description="Acidic residues" evidence="11">
    <location>
        <begin position="4347"/>
        <end position="4363"/>
    </location>
</feature>
<dbReference type="GO" id="GO:0005730">
    <property type="term" value="C:nucleolus"/>
    <property type="evidence" value="ECO:0007669"/>
    <property type="project" value="UniProtKB-SubCell"/>
</dbReference>
<keyword evidence="6 10" id="KW-0547">Nucleotide-binding</keyword>
<protein>
    <recommendedName>
        <fullName evidence="4 10">Midasin</fullName>
    </recommendedName>
</protein>
<dbReference type="InterPro" id="IPR040848">
    <property type="entry name" value="AAA_lid_7"/>
</dbReference>
<feature type="compositionally biased region" description="Polar residues" evidence="11">
    <location>
        <begin position="4543"/>
        <end position="4558"/>
    </location>
</feature>
<feature type="compositionally biased region" description="Acidic residues" evidence="11">
    <location>
        <begin position="4287"/>
        <end position="4312"/>
    </location>
</feature>
<evidence type="ECO:0000259" key="12">
    <source>
        <dbReference type="PROSITE" id="PS50234"/>
    </source>
</evidence>
<evidence type="ECO:0000256" key="6">
    <source>
        <dbReference type="ARBA" id="ARBA00022741"/>
    </source>
</evidence>
<evidence type="ECO:0000256" key="5">
    <source>
        <dbReference type="ARBA" id="ARBA00022553"/>
    </source>
</evidence>
<keyword evidence="7 10" id="KW-0067">ATP-binding</keyword>
<dbReference type="Gene3D" id="3.40.50.300">
    <property type="entry name" value="P-loop containing nucleotide triphosphate hydrolases"/>
    <property type="match status" value="6"/>
</dbReference>
<dbReference type="InterPro" id="IPR002035">
    <property type="entry name" value="VWF_A"/>
</dbReference>
<keyword evidence="8 10" id="KW-0143">Chaperone</keyword>
<dbReference type="PANTHER" id="PTHR48103">
    <property type="entry name" value="MIDASIN-RELATED"/>
    <property type="match status" value="1"/>
</dbReference>
<dbReference type="CDD" id="cd00009">
    <property type="entry name" value="AAA"/>
    <property type="match status" value="2"/>
</dbReference>
<dbReference type="InterPro" id="IPR036465">
    <property type="entry name" value="vWFA_dom_sf"/>
</dbReference>
<dbReference type="OrthoDB" id="5186at2759"/>
<dbReference type="InterPro" id="IPR025662">
    <property type="entry name" value="Sigma_54_int_dom_ATP-bd_1"/>
</dbReference>
<feature type="region of interest" description="Disordered" evidence="11">
    <location>
        <begin position="4122"/>
        <end position="4616"/>
    </location>
</feature>
<name>A0A1C7M161_GRIFR</name>
<evidence type="ECO:0000313" key="14">
    <source>
        <dbReference type="Proteomes" id="UP000092993"/>
    </source>
</evidence>
<feature type="compositionally biased region" description="Acidic residues" evidence="11">
    <location>
        <begin position="4203"/>
        <end position="4222"/>
    </location>
</feature>
<reference evidence="13 14" key="1">
    <citation type="submission" date="2016-03" db="EMBL/GenBank/DDBJ databases">
        <title>Whole genome sequencing of Grifola frondosa 9006-11.</title>
        <authorList>
            <person name="Min B."/>
            <person name="Park H."/>
            <person name="Kim J.-G."/>
            <person name="Cho H."/>
            <person name="Oh Y.-L."/>
            <person name="Kong W.-S."/>
            <person name="Choi I.-G."/>
        </authorList>
    </citation>
    <scope>NUCLEOTIDE SEQUENCE [LARGE SCALE GENOMIC DNA]</scope>
    <source>
        <strain evidence="13 14">9006-11</strain>
    </source>
</reference>
<feature type="compositionally biased region" description="Basic and acidic residues" evidence="11">
    <location>
        <begin position="4582"/>
        <end position="4598"/>
    </location>
</feature>
<feature type="compositionally biased region" description="Low complexity" evidence="11">
    <location>
        <begin position="4420"/>
        <end position="4442"/>
    </location>
</feature>
<feature type="compositionally biased region" description="Basic and acidic residues" evidence="11">
    <location>
        <begin position="4254"/>
        <end position="4286"/>
    </location>
</feature>
<dbReference type="GO" id="GO:0016887">
    <property type="term" value="F:ATP hydrolysis activity"/>
    <property type="evidence" value="ECO:0007669"/>
    <property type="project" value="InterPro"/>
</dbReference>
<feature type="compositionally biased region" description="Basic and acidic residues" evidence="11">
    <location>
        <begin position="4524"/>
        <end position="4534"/>
    </location>
</feature>
<dbReference type="InterPro" id="IPR027417">
    <property type="entry name" value="P-loop_NTPase"/>
</dbReference>
<dbReference type="GO" id="GO:0030687">
    <property type="term" value="C:preribosome, large subunit precursor"/>
    <property type="evidence" value="ECO:0007669"/>
    <property type="project" value="TreeGrafter"/>
</dbReference>
<feature type="compositionally biased region" description="Acidic residues" evidence="11">
    <location>
        <begin position="4321"/>
        <end position="4338"/>
    </location>
</feature>
<dbReference type="Pfam" id="PF21108">
    <property type="entry name" value="MDN1_4th"/>
    <property type="match status" value="1"/>
</dbReference>
<gene>
    <name evidence="13" type="primary">MDN1</name>
    <name evidence="13" type="ORF">A0H81_11204</name>
</gene>
<dbReference type="FunFam" id="3.40.50.300:FF:001368">
    <property type="entry name" value="Midasin"/>
    <property type="match status" value="1"/>
</dbReference>
<evidence type="ECO:0000256" key="3">
    <source>
        <dbReference type="ARBA" id="ARBA00007188"/>
    </source>
</evidence>
<dbReference type="InterPro" id="IPR041190">
    <property type="entry name" value="Midasin_AAA_lid_5"/>
</dbReference>
<dbReference type="PROSITE" id="PS00675">
    <property type="entry name" value="SIGMA54_INTERACT_1"/>
    <property type="match status" value="1"/>
</dbReference>
<keyword evidence="14" id="KW-1185">Reference proteome</keyword>
<feature type="compositionally biased region" description="Polar residues" evidence="11">
    <location>
        <begin position="4503"/>
        <end position="4517"/>
    </location>
</feature>
<dbReference type="PIRSF" id="PIRSF010340">
    <property type="entry name" value="Midasin"/>
    <property type="match status" value="1"/>
</dbReference>
<dbReference type="OMA" id="ILEQWHR"/>
<dbReference type="SMART" id="SM00382">
    <property type="entry name" value="AAA"/>
    <property type="match status" value="6"/>
</dbReference>
<comment type="subcellular location">
    <subcellularLocation>
        <location evidence="1">Nucleus</location>
        <location evidence="1">Nucleolus</location>
    </subcellularLocation>
    <subcellularLocation>
        <location evidence="2">Nucleus</location>
        <location evidence="2">Nucleoplasm</location>
    </subcellularLocation>
</comment>
<evidence type="ECO:0000256" key="4">
    <source>
        <dbReference type="ARBA" id="ARBA00017143"/>
    </source>
</evidence>
<dbReference type="FunFam" id="3.40.50.300:FF:000142">
    <property type="entry name" value="Midasin"/>
    <property type="match status" value="1"/>
</dbReference>
<dbReference type="GO" id="GO:0000027">
    <property type="term" value="P:ribosomal large subunit assembly"/>
    <property type="evidence" value="ECO:0007669"/>
    <property type="project" value="InterPro"/>
</dbReference>
<comment type="caution">
    <text evidence="13">The sequence shown here is derived from an EMBL/GenBank/DDBJ whole genome shotgun (WGS) entry which is preliminary data.</text>
</comment>
<keyword evidence="9 10" id="KW-0539">Nucleus</keyword>
<comment type="similarity">
    <text evidence="3 10">Belongs to the midasin family.</text>
</comment>
<dbReference type="InterPro" id="IPR011704">
    <property type="entry name" value="ATPase_dyneun-rel_AAA"/>
</dbReference>
<accession>A0A1C7M161</accession>
<dbReference type="Pfam" id="PF17867">
    <property type="entry name" value="AAA_lid_7"/>
    <property type="match status" value="3"/>
</dbReference>
<proteinExistence type="inferred from homology"/>
<evidence type="ECO:0000256" key="8">
    <source>
        <dbReference type="ARBA" id="ARBA00023186"/>
    </source>
</evidence>
<evidence type="ECO:0000256" key="1">
    <source>
        <dbReference type="ARBA" id="ARBA00004604"/>
    </source>
</evidence>
<dbReference type="Pfam" id="PF07728">
    <property type="entry name" value="AAA_5"/>
    <property type="match status" value="7"/>
</dbReference>
<feature type="region of interest" description="Disordered" evidence="11">
    <location>
        <begin position="780"/>
        <end position="802"/>
    </location>
</feature>
<feature type="compositionally biased region" description="Basic and acidic residues" evidence="11">
    <location>
        <begin position="4471"/>
        <end position="4493"/>
    </location>
</feature>
<evidence type="ECO:0000313" key="13">
    <source>
        <dbReference type="EMBL" id="OBZ68834.1"/>
    </source>
</evidence>
<dbReference type="SUPFAM" id="SSF52540">
    <property type="entry name" value="P-loop containing nucleoside triphosphate hydrolases"/>
    <property type="match status" value="6"/>
</dbReference>
<dbReference type="InterPro" id="IPR003593">
    <property type="entry name" value="AAA+_ATPase"/>
</dbReference>
<evidence type="ECO:0000256" key="7">
    <source>
        <dbReference type="ARBA" id="ARBA00022840"/>
    </source>
</evidence>
<dbReference type="InterPro" id="IPR012099">
    <property type="entry name" value="Midasin"/>
</dbReference>
<dbReference type="SUPFAM" id="SSF53300">
    <property type="entry name" value="vWA-like"/>
    <property type="match status" value="1"/>
</dbReference>
<dbReference type="FunFam" id="3.40.50.300:FF:000712">
    <property type="entry name" value="Midasin"/>
    <property type="match status" value="1"/>
</dbReference>
<evidence type="ECO:0000256" key="2">
    <source>
        <dbReference type="ARBA" id="ARBA00004642"/>
    </source>
</evidence>
<dbReference type="Pfam" id="PF17865">
    <property type="entry name" value="AAA_lid_5"/>
    <property type="match status" value="1"/>
</dbReference>
<dbReference type="EMBL" id="LUGG01000019">
    <property type="protein sequence ID" value="OBZ68834.1"/>
    <property type="molecule type" value="Genomic_DNA"/>
</dbReference>
<dbReference type="GO" id="GO:0005524">
    <property type="term" value="F:ATP binding"/>
    <property type="evidence" value="ECO:0007669"/>
    <property type="project" value="UniProtKB-KW"/>
</dbReference>
<evidence type="ECO:0000256" key="11">
    <source>
        <dbReference type="SAM" id="MobiDB-lite"/>
    </source>
</evidence>
<feature type="compositionally biased region" description="Basic and acidic residues" evidence="11">
    <location>
        <begin position="4223"/>
        <end position="4241"/>
    </location>
</feature>
<dbReference type="STRING" id="5627.A0A1C7M161"/>
<dbReference type="GO" id="GO:0005654">
    <property type="term" value="C:nucleoplasm"/>
    <property type="evidence" value="ECO:0007669"/>
    <property type="project" value="UniProtKB-SubCell"/>
</dbReference>
<organism evidence="13 14">
    <name type="scientific">Grifola frondosa</name>
    <name type="common">Maitake</name>
    <name type="synonym">Polyporus frondosus</name>
    <dbReference type="NCBI Taxonomy" id="5627"/>
    <lineage>
        <taxon>Eukaryota</taxon>
        <taxon>Fungi</taxon>
        <taxon>Dikarya</taxon>
        <taxon>Basidiomycota</taxon>
        <taxon>Agaricomycotina</taxon>
        <taxon>Agaricomycetes</taxon>
        <taxon>Polyporales</taxon>
        <taxon>Grifolaceae</taxon>
        <taxon>Grifola</taxon>
    </lineage>
</organism>
<sequence length="4995" mass="557011">MERSFDFHDPLSLNLKRQSARLIAEFPNQNDLAAALQYASSRAELLDILSQLLSQPQYTSAVASAFRPILLDLCARWLHDDERRDEKLEALCFLLEIHPELYPLLALFVSRPGYELGPLAFVCTCPVPSLDRIRLHCLLLAYYRLLEANRILSRTLSWPLAPLSKLIWTPHPDPGVRLLAIRCYALHAGMMETERVKMEKEAIGDVSEVDCPISYSVDRDGCRQEVDGWLLPVIEAKRVVDSRNALLDPQEYFGTDEEPIQPSELSPLIANVHGILLLRSSISTSQYSLLVHTPTTVQSLRSLAVQISLRVPTLLTSAPSAGKSLLLSHLVQMLRSNIHTALVTIHLADTSLDARALLGSYVSSPSRPGSFEWADGVLVRAMRAGAWVMLEDVDRASSEVLGVLKPLVESLGADGWIGARAVIDVPGRGRVEAEEGFAIFATRSVVPGRSGSFPAPAFFGAHKFYEVIIPSPTEDDLKMIVDAKFPRLIGAAARGLIAMWEAVRGLGSTSSTREVGIRELEKLCARVESLLPSFHQSMDVDTILAPLSSVFPNPTLREDIYLEARDVFFGSGATTTSARSYVDSCARVVAEHLGLSPERRDWLLNTRTPELEVERDVDRRTVAVRAGRTRLLARTSKSEIAPPVARPFAMHRPAVCLLSRIASAVSLGEPVLLTGETGTGKTSIVTHLAGLLRRRLISLNLSNQTESSDIVGGFKPVDARMPGMELQERFLELFGGTFSRKKNAHFEESVRRAVREGKWKRATGLWLESVRLAKERIRAHGTQDEEKELQTGGETPRKRRKVDMGSLKVSEASWEVFERDVQSFAIQHVQGKSKFAFAFVEGPLVRALRSGDWILLDEVNLASPETLECIAGLLHGPTASIILTEQGSLEPVPRHPDFRLFACMNPATDVGKKDLPPRIRSRFTEIDVPPPDADKDTLLSIVAQYIGSCAVGDRGTIMDVAEFYSAVKQLADARQIADGANHRPHYSMRTLARALTFAADMTSAYSLRRALWEGCLMAFTMVLDGPSAAAVSALAQKHLLAGVRNPRSLLSKDPSPPANPDAFIKLGPFYLQKGPLPEDLVDDYIMTPSVETKVIDLARIISAKRFPVLIEGPTSSGKTSSIEYLAKRTGHRFVRINNHEHTDIQEYLGTYVSDAVTGKLVFKDGLLVRALRNGDWIVLDELNLAPTDVLEALNRLLDDNRELLIPETQEVVRPHPHFMLFATQNPPGLYAGRKVLSRAFRNRFLEVHFEDVPQAELETILCQRCKIAPSYGQKIVSVFRELQKRRQSSRVFESKHGFATLRDLFRWAGRDALGYQELAANGYMLLAERARREDDKAVVKEVIESIMKVNIDEKTLYDLRGSSVDFPSFLHCPIPSSSQVVWTGAMQRLFILVGRALRFNEPVLLVGETGCGKTSVCQLYAEVLSRTLRTVNCHQNTETADLIGGLRPIRNRAVVEAEVLQEATSALERIGVTNVNRNASSLFSSIVEVLKSRSLNSEEVTAWRSLQSRLQRLSAMFEWCDGPLIEAMRNGDVFLLDEISLADDSVLERLNSVLEPERTVVLAERGGDDVQLPSLSPALRNRFTEIWVPSITDRRDLECIVENLWHHEALRVHTGPLLDFVEWLSSVVADRSVLSLRDILAWVAFSNATFRADLSEGISVNEIFHHAAHMTFLDGLGSLPQLSAYSRDAMEKLKLQAEGKLQEVAPLLGSSDYAPESDPSTNVQLGIFSVPRGPKEPAPHTFSLQAPTTCDNVMRVVRACQLPKPILLEGSPGVGKTSLVAALANFCGYELCRINLSDQTDLVDLFGSDLPVEGGDPGQFAWKDAEFLRALQMGHWVLLDEMNLAPQAVLEGLNAVLDHRGTVYIPELGRSFARHPSFRIFAAQNPLHQGGGRKGLPKSFLNRFTKVYVQEMTSDDLLLICRNLFPVYRPEFLRGMITYATYLNEETMIKRTFAREGSPWEFNLRDVLRWATLLQHPGPSDHPSQYLSQIFLQRFRTRVDREQALLLFDKIFSHNGKQESPSFTISSSFLQVGHLVTSRAGHLLDRRCGRLLQAHLPALEAICTCLENAWLTILTGSRDSGKTNLVRLIANLTGRTLREISINHATDATDILGSFEEIDLSYGVTQLAHNIVALLDDIFGSCGGSKLLVAARVLDELGDLPEPWKTRRNALRNASADLIIAHGGTGRLEWVDGPLVRAMSEGHWLLLDGANLCNASVLDRLNSLCETDGVLTLNERGAVNGQVQVLKPHPNFRLFMSVDPHYGELSRAMRNRGVEIALVGIPTSEDSRRLLDHCRLPLASVTPNTDRKSFIWEFELIRRGVSSMPISCISSNSRWSIGSLLSEDCSNSLLADLAPSLPLTPSITPPLHHRAVLYFIAHCLIPVHLPFLSRFVCALDSPQLGSNLGTIGTMLSALRDSRVMASLRLLQDNCGRSCGVPLEILVSQPVHSPLPHTLVPGKCSEVDQLSAQLLPALRLFIASKFDFEAPDHSFEESSKMDSRKPAKHGHLTGKSRLLTDAIQAAARMTLDNMDVAKSGIDILLKLVSFGRCLQKAATSHSFDFSVVQVVLRWILEALCDRSDEFGSIEVHAEALHAAVSLTSGLGLVELWSSISPSNSREGSAGEVVRLEKIAYDLQRSHDPQNSRSQVLELMALWMLPQVGSEDDRRRLTTLSKHVERLLPKDLQDCESPMTSELEPALIVTELHLLQSISGIDSARLSQDCLSTMSYLLSSGCAGFKNSLSRLVPYKHMIWAIDAGQPRIHIIANVHKRWLEDVWMTSPIAGIKGPSVLFLPTQVYSTMMYCDPDLRPLTSRNSYERSLDRRLRLFSTHPVDSTSRFMQTTTFMLQAILMITACFTEVPGDVSAELGIIDARTKPITAVHELILHMLDNVNHSGFREAYGRHLRFPLVNFMELCRAGFASLVDLGYCWIALCRFMLELYVPDAPLDPAIMRQYSWNFWNEERALFSTEMQMHIDFENRTNGQTSNPAIQYLSVLMLDAEKHLGNENMTHPCLQGRDDVTGLHSYWTEVSQFLTHVISPAKIDATISALRSQDAAASMREHVVQESLTSFCQRLSTVYTKYADISEPLQLALLYMKFGLRLVADAVPQTDMLQSSQTGVTAALVAFPAMRSAEMLRIEAECQRSSSSSPIFLVAALEGIALETHAGVDIRTFVPEIEKIYEQVLGLWMIDRTRKEDSDREAQSLYRQNSMEHTAVTEAELEEQDFLSIFPQFEDLLEPDASSDRQAPQRRPLIGQNVPLQLSQVHEHLFAPDFLRVSISNQFMDLRRSFLRTLLDSHFKSTPETLDHISQAFQITLLHDRLNEIRGSRLDAKPYNFYVDANVPESGKALAILQRMSQRLQSLTRDWPDQMVLQHLKDRCDAIMTLDLRSPVAKVLSSLEQLLLQTEDWEMYACRDNTLKSYQQELTTLIVDWRRLELASWQGLLQTQAHDFSDGAAEYWFRLYEATIRGVLAAVEEETRGRSQAVEEYLNGLIPLLDEYIRLSPLGQYKTRLRQLGSFETFINYLSNDHCDIRTATLQRVHRILHFTLEYYGAFVPHISAALARQQSELEKDIRGFIKLASWKDVNVHALKQSAQRSHRQLYKCIRKFRDVLRQPVLAFLQPSSQEVEDISPTQPPVPCLTPESPHFPGVVNASVEPSHLVHLGKTFKKFQSLIMDHFGPGIIRLSPHHVEDLSTDIIVAMKDLSSSSIPVKATSTERRKLEKSLLVRKRKAWSDLLKELKRVGFAANVKPEILERQRDPRWLREQPLLIRQTDGFEAITKGEDYLYRLANLLPDLRATLSSHHQDLSTRELQRGIMLLESGFTMALDARACLADALDRYRQLRNISLRMSVLASARIRSTGSAMLARVSNTKDNLCKLVHALEETLLNLREYEHHQTMPQDVLTGVQSIIDSSRVFSTRISDGLRDMKLMNSPVLVENEAILLEQASAHLAGSIDTLRKWSTELPFSYFFAPLSSWLERFTPWDLTRFPYHPLDSVPDSTNQLINSLLISSQAILSLCPADPAVDSSETEDRFVRDHHRLICSLTRSLQLDTLLNQSEGILVELVQCTEHERAYRIARFLPFLDAYLQFIKVQLSNQSDWTKALFKLDYILCTVVHTVAKQGFCKPPDMEDSGTGEGGTEQVDGTGLGDGVGNENVSKDIEDESQVEGLQGEEKAPEEEVERAEEGNAVEMSEDIGGEMQDIPDKEEGDEEDADQESELDSEEQLGKLDATDPSAVDEKLWGDESGPQDPGQDGKTSEDHSSQKQDSDVVAKEEGNKNPKESQRNDEEAAPEQGDEQGTEDSALEEKVDETEAQDGTALDEYIQEADTLDLPDDMDMDAGQEQRELRDDDSDIEMDDAEQEDEIPPSPEQDSLGDQSQDLEEQLADEIDDTAPAVQEEAPPETKSDETTDATVIQPDIHVGDSNDGGASTDASAAAAAAAAAARDIQPDEGTTSEGQAAGGASHGDDDSEEPSQHEPSTEKMEGIEDATGRGEDASGTARAPQGVSSQTNASQLSSNPLRGLGDALREISRRFEEILDSDDSPEQSTAPQTEPSRTSQMEYMRPEEFSANDELQALGPAQQEEVVKLNDLKFIDDDHTPTEAAAPMEEERSMPEPQGSMLTSALHAEPTSQTLGDDVESALTQTEIRAQLPSQPIDSDQPPMLDAGASPGPGTVSETQYDVELKLRQWEAEGQPSRGAENMWRLYESLTHDLSYALCEQLRLILEPSLATRLKGDYRTGKRLNMKKIIPYIASEFTKDKIWLRRTRPSQREYQVLIALDDSRSMAESHSVHLAYQTLALVSKALGRLEVGDIAIAKFGESVDVLHSFEGGPFTDQAGTKVMNAFHFDQKATQVLSLVETSLKLLEQARERRSMTSASASDLWQLEIIISDGICQDHDRLRTILRKAEEQRVMIVFIILDSLHTKGTSQTGQGTNQNSILSMNQVAYKTVDGRMDLHVERYLDTFPFEYYVVLRDVEALPDVLSGTLKQFFERIAES</sequence>
<dbReference type="Proteomes" id="UP000092993">
    <property type="component" value="Unassembled WGS sequence"/>
</dbReference>
<dbReference type="InterPro" id="IPR048617">
    <property type="entry name" value="MDN1_AAA_lid_4"/>
</dbReference>
<comment type="function">
    <text evidence="10">Nuclear chaperone required for maturation and nuclear export of pre-60S ribosome subunits.</text>
</comment>
<evidence type="ECO:0000256" key="10">
    <source>
        <dbReference type="PIRNR" id="PIRNR010340"/>
    </source>
</evidence>
<dbReference type="PANTHER" id="PTHR48103:SF2">
    <property type="entry name" value="MIDASIN"/>
    <property type="match status" value="1"/>
</dbReference>
<dbReference type="PROSITE" id="PS50234">
    <property type="entry name" value="VWFA"/>
    <property type="match status" value="1"/>
</dbReference>
<keyword evidence="5" id="KW-0597">Phosphoprotein</keyword>
<feature type="domain" description="VWFA" evidence="12">
    <location>
        <begin position="4772"/>
        <end position="4992"/>
    </location>
</feature>
<dbReference type="GO" id="GO:0000055">
    <property type="term" value="P:ribosomal large subunit export from nucleus"/>
    <property type="evidence" value="ECO:0007669"/>
    <property type="project" value="TreeGrafter"/>
</dbReference>
<evidence type="ECO:0000256" key="9">
    <source>
        <dbReference type="ARBA" id="ARBA00023242"/>
    </source>
</evidence>